<dbReference type="AlphaFoldDB" id="A0A926EWC1"/>
<dbReference type="EMBL" id="JACRTG010000012">
    <property type="protein sequence ID" value="MBC8587499.1"/>
    <property type="molecule type" value="Genomic_DNA"/>
</dbReference>
<gene>
    <name evidence="1" type="ORF">H8707_04500</name>
</gene>
<dbReference type="RefSeq" id="WP_262428952.1">
    <property type="nucleotide sequence ID" value="NZ_JACRTG010000012.1"/>
</dbReference>
<proteinExistence type="predicted"/>
<comment type="caution">
    <text evidence="1">The sequence shown here is derived from an EMBL/GenBank/DDBJ whole genome shotgun (WGS) entry which is preliminary data.</text>
</comment>
<protein>
    <submittedName>
        <fullName evidence="1">Uncharacterized protein</fullName>
    </submittedName>
</protein>
<name>A0A926EWC1_9FIRM</name>
<keyword evidence="2" id="KW-1185">Reference proteome</keyword>
<evidence type="ECO:0000313" key="2">
    <source>
        <dbReference type="Proteomes" id="UP000601171"/>
    </source>
</evidence>
<reference evidence="1" key="1">
    <citation type="submission" date="2020-08" db="EMBL/GenBank/DDBJ databases">
        <title>Genome public.</title>
        <authorList>
            <person name="Liu C."/>
            <person name="Sun Q."/>
        </authorList>
    </citation>
    <scope>NUCLEOTIDE SEQUENCE</scope>
    <source>
        <strain evidence="1">BX21</strain>
    </source>
</reference>
<sequence>MIVRRDKSFEINSLFPNTDWYEEGNYVIDETKTENHELIEKIKRYSPFMELVIKDDKLVDIIPNEELKIEQDLLESLIPTPEEVFRAEIDLQIINILQEADLI</sequence>
<organism evidence="1 2">
    <name type="scientific">Paratissierella segnis</name>
    <dbReference type="NCBI Taxonomy" id="2763679"/>
    <lineage>
        <taxon>Bacteria</taxon>
        <taxon>Bacillati</taxon>
        <taxon>Bacillota</taxon>
        <taxon>Tissierellia</taxon>
        <taxon>Tissierellales</taxon>
        <taxon>Tissierellaceae</taxon>
        <taxon>Paratissierella</taxon>
    </lineage>
</organism>
<evidence type="ECO:0000313" key="1">
    <source>
        <dbReference type="EMBL" id="MBC8587499.1"/>
    </source>
</evidence>
<accession>A0A926EWC1</accession>
<dbReference type="Proteomes" id="UP000601171">
    <property type="component" value="Unassembled WGS sequence"/>
</dbReference>